<dbReference type="InterPro" id="IPR016152">
    <property type="entry name" value="PTrfase/Anion_transptr"/>
</dbReference>
<evidence type="ECO:0000259" key="15">
    <source>
        <dbReference type="PROSITE" id="PS51099"/>
    </source>
</evidence>
<dbReference type="InterPro" id="IPR036095">
    <property type="entry name" value="PTS_EIIB-like_sf"/>
</dbReference>
<feature type="domain" description="PTS EIIA type-2" evidence="14">
    <location>
        <begin position="3"/>
        <end position="147"/>
    </location>
</feature>
<dbReference type="InterPro" id="IPR006327">
    <property type="entry name" value="PTS_IIC_fruc"/>
</dbReference>
<evidence type="ECO:0000259" key="16">
    <source>
        <dbReference type="PROSITE" id="PS51104"/>
    </source>
</evidence>
<dbReference type="OrthoDB" id="9782569at2"/>
<dbReference type="InterPro" id="IPR002178">
    <property type="entry name" value="PTS_EIIA_type-2_dom"/>
</dbReference>
<feature type="region of interest" description="Disordered" evidence="12">
    <location>
        <begin position="274"/>
        <end position="300"/>
    </location>
</feature>
<evidence type="ECO:0000256" key="2">
    <source>
        <dbReference type="ARBA" id="ARBA00022448"/>
    </source>
</evidence>
<dbReference type="Proteomes" id="UP000077868">
    <property type="component" value="Chromosome"/>
</dbReference>
<dbReference type="SUPFAM" id="SSF52794">
    <property type="entry name" value="PTS system IIB component-like"/>
    <property type="match status" value="1"/>
</dbReference>
<accession>A0A1A9GNL3</accession>
<dbReference type="PATRIC" id="fig|1300347.3.peg.2611"/>
<evidence type="ECO:0000256" key="1">
    <source>
        <dbReference type="ARBA" id="ARBA00004429"/>
    </source>
</evidence>
<dbReference type="SUPFAM" id="SSF55804">
    <property type="entry name" value="Phoshotransferase/anion transport protein"/>
    <property type="match status" value="1"/>
</dbReference>
<dbReference type="InterPro" id="IPR013014">
    <property type="entry name" value="PTS_EIIC_2"/>
</dbReference>
<dbReference type="CDD" id="cd05569">
    <property type="entry name" value="PTS_IIB_fructose"/>
    <property type="match status" value="1"/>
</dbReference>
<dbReference type="PROSITE" id="PS51094">
    <property type="entry name" value="PTS_EIIA_TYPE_2"/>
    <property type="match status" value="1"/>
</dbReference>
<evidence type="ECO:0000256" key="9">
    <source>
        <dbReference type="ARBA" id="ARBA00022777"/>
    </source>
</evidence>
<evidence type="ECO:0000256" key="6">
    <source>
        <dbReference type="ARBA" id="ARBA00022679"/>
    </source>
</evidence>
<dbReference type="GO" id="GO:0009401">
    <property type="term" value="P:phosphoenolpyruvate-dependent sugar phosphotransferase system"/>
    <property type="evidence" value="ECO:0007669"/>
    <property type="project" value="UniProtKB-KW"/>
</dbReference>
<sequence length="683" mass="69291">MSPLIHEDLVRLDADLGADKHEAIRGLAELLLAAGRTRDLDQLVQDALAREATSPTGLPGGIAIPHCRTAAVEEPTLAFARLSPPVDFGAKDGPADLAFLICAPEGGDATHLKLLTQLARALVKPAFTDALRAAGSAEELVGLVSEVLVPAQPTTTEAPSRPEPGPAAAVPTARRRLVAVTACPTGIAHTYMAAEALEAAAERAGVDLAVETQGSAGSTPLARETIEAADAVIFAVDVGVRDRARFAGLPLVSSGVKRPIDEADLMVAEALERADDPSAPRVEGSAGEGGAGASVGTGGSSGETWGGRVRRILMTGVSYMIPFVAAGGLLIALGFLFGGYEIVDHGAVATDSSLFNLPDLDALGLDHALFGSSLLAYFGALFFVLGGTAFGFLVPALAGYIAFAIADRPGIAPGFVMGALAGTLGTGFLGGIIGGVLAGLVAHWIARRPVPTWARGLMPVLVIPLFTTLSVGFVMVVLLGRPLGFVMEQLEAGLVYMGDRPGLAVLLGALLGAMMAFDMGGPLNKTAYTFATTGLAAAATATDAPQLKVMAAVMLAGMVPPIALALATVLRPSLFTVAERENGKAGWLLGASFITEGAIPFAAADPLRVIPSIMLGSAVTGGLAELFGVSLRAPHGGIFVLFAVDGVLGFIIALAAGVAVACAAVLALKSTAPAPVETPLVTV</sequence>
<feature type="transmembrane region" description="Helical" evidence="13">
    <location>
        <begin position="609"/>
        <end position="631"/>
    </location>
</feature>
<evidence type="ECO:0000256" key="4">
    <source>
        <dbReference type="ARBA" id="ARBA00022553"/>
    </source>
</evidence>
<evidence type="ECO:0000256" key="7">
    <source>
        <dbReference type="ARBA" id="ARBA00022683"/>
    </source>
</evidence>
<keyword evidence="10 13" id="KW-1133">Transmembrane helix</keyword>
<dbReference type="NCBIfam" id="TIGR01427">
    <property type="entry name" value="PTS_IIC_fructo"/>
    <property type="match status" value="1"/>
</dbReference>
<evidence type="ECO:0000256" key="8">
    <source>
        <dbReference type="ARBA" id="ARBA00022692"/>
    </source>
</evidence>
<dbReference type="InterPro" id="IPR050864">
    <property type="entry name" value="Bacterial_PTS_Sugar_Transport"/>
</dbReference>
<organism evidence="17 18">
    <name type="scientific">Nocardioides dokdonensis FR1436</name>
    <dbReference type="NCBI Taxonomy" id="1300347"/>
    <lineage>
        <taxon>Bacteria</taxon>
        <taxon>Bacillati</taxon>
        <taxon>Actinomycetota</taxon>
        <taxon>Actinomycetes</taxon>
        <taxon>Propionibacteriales</taxon>
        <taxon>Nocardioidaceae</taxon>
        <taxon>Nocardioides</taxon>
    </lineage>
</organism>
<dbReference type="NCBIfam" id="TIGR00848">
    <property type="entry name" value="fruA"/>
    <property type="match status" value="1"/>
</dbReference>
<keyword evidence="18" id="KW-1185">Reference proteome</keyword>
<dbReference type="InterPro" id="IPR003352">
    <property type="entry name" value="PTS_EIIC"/>
</dbReference>
<dbReference type="PANTHER" id="PTHR30505">
    <property type="entry name" value="FRUCTOSE-LIKE PERMEASE"/>
    <property type="match status" value="1"/>
</dbReference>
<dbReference type="PROSITE" id="PS51099">
    <property type="entry name" value="PTS_EIIB_TYPE_2"/>
    <property type="match status" value="1"/>
</dbReference>
<dbReference type="GO" id="GO:0005351">
    <property type="term" value="F:carbohydrate:proton symporter activity"/>
    <property type="evidence" value="ECO:0007669"/>
    <property type="project" value="InterPro"/>
</dbReference>
<dbReference type="Gene3D" id="3.40.930.10">
    <property type="entry name" value="Mannitol-specific EII, Chain A"/>
    <property type="match status" value="1"/>
</dbReference>
<feature type="transmembrane region" description="Helical" evidence="13">
    <location>
        <begin position="638"/>
        <end position="668"/>
    </location>
</feature>
<evidence type="ECO:0000256" key="12">
    <source>
        <dbReference type="SAM" id="MobiDB-lite"/>
    </source>
</evidence>
<dbReference type="PANTHER" id="PTHR30505:SF0">
    <property type="entry name" value="FRUCTOSE-LIKE PTS SYSTEM EIIBC COMPONENT-RELATED"/>
    <property type="match status" value="1"/>
</dbReference>
<evidence type="ECO:0000256" key="5">
    <source>
        <dbReference type="ARBA" id="ARBA00022597"/>
    </source>
</evidence>
<dbReference type="InterPro" id="IPR013011">
    <property type="entry name" value="PTS_EIIB_2"/>
</dbReference>
<comment type="subcellular location">
    <subcellularLocation>
        <location evidence="1">Cell inner membrane</location>
        <topology evidence="1">Multi-pass membrane protein</topology>
    </subcellularLocation>
</comment>
<keyword evidence="5" id="KW-0762">Sugar transport</keyword>
<dbReference type="PROSITE" id="PS51104">
    <property type="entry name" value="PTS_EIIC_TYPE_2"/>
    <property type="match status" value="1"/>
</dbReference>
<evidence type="ECO:0000256" key="10">
    <source>
        <dbReference type="ARBA" id="ARBA00022989"/>
    </source>
</evidence>
<dbReference type="Pfam" id="PF02378">
    <property type="entry name" value="PTS_EIIC"/>
    <property type="match status" value="1"/>
</dbReference>
<keyword evidence="9" id="KW-0418">Kinase</keyword>
<keyword evidence="8 13" id="KW-0812">Transmembrane</keyword>
<keyword evidence="7" id="KW-0598">Phosphotransferase system</keyword>
<protein>
    <submittedName>
        <fullName evidence="17">PTS system fructose-specific EIIABC component</fullName>
    </submittedName>
</protein>
<dbReference type="STRING" id="1300347.I601_2619"/>
<proteinExistence type="predicted"/>
<feature type="transmembrane region" description="Helical" evidence="13">
    <location>
        <begin position="549"/>
        <end position="573"/>
    </location>
</feature>
<dbReference type="GO" id="GO:0016301">
    <property type="term" value="F:kinase activity"/>
    <property type="evidence" value="ECO:0007669"/>
    <property type="project" value="UniProtKB-KW"/>
</dbReference>
<feature type="transmembrane region" description="Helical" evidence="13">
    <location>
        <begin position="501"/>
        <end position="517"/>
    </location>
</feature>
<dbReference type="AlphaFoldDB" id="A0A1A9GNL3"/>
<gene>
    <name evidence="17" type="primary">fruA</name>
    <name evidence="17" type="ORF">I601_2619</name>
</gene>
<reference evidence="17 18" key="1">
    <citation type="submission" date="2016-03" db="EMBL/GenBank/DDBJ databases">
        <title>Complete genome sequence of a soil Actinobacterium, Nocardioides dokdonensis FR1436.</title>
        <authorList>
            <person name="Kwon S.-K."/>
            <person name="Kim K."/>
            <person name="Kim J.F."/>
        </authorList>
    </citation>
    <scope>NUCLEOTIDE SEQUENCE [LARGE SCALE GENOMIC DNA]</scope>
    <source>
        <strain evidence="17 18">FR1436</strain>
    </source>
</reference>
<feature type="transmembrane region" description="Helical" evidence="13">
    <location>
        <begin position="457"/>
        <end position="480"/>
    </location>
</feature>
<feature type="transmembrane region" description="Helical" evidence="13">
    <location>
        <begin position="317"/>
        <end position="337"/>
    </location>
</feature>
<feature type="domain" description="PTS EIIC type-2" evidence="16">
    <location>
        <begin position="309"/>
        <end position="678"/>
    </location>
</feature>
<name>A0A1A9GNL3_9ACTN</name>
<dbReference type="KEGG" id="ndk:I601_2619"/>
<keyword evidence="11 13" id="KW-0472">Membrane</keyword>
<dbReference type="EMBL" id="CP015079">
    <property type="protein sequence ID" value="ANH39035.1"/>
    <property type="molecule type" value="Genomic_DNA"/>
</dbReference>
<dbReference type="GO" id="GO:0022877">
    <property type="term" value="F:protein-N(PI)-phosphohistidine-fructose phosphotransferase system transporter activity"/>
    <property type="evidence" value="ECO:0007669"/>
    <property type="project" value="InterPro"/>
</dbReference>
<evidence type="ECO:0000313" key="18">
    <source>
        <dbReference type="Proteomes" id="UP000077868"/>
    </source>
</evidence>
<dbReference type="InterPro" id="IPR003353">
    <property type="entry name" value="PTS_IIB_fruc"/>
</dbReference>
<evidence type="ECO:0000256" key="3">
    <source>
        <dbReference type="ARBA" id="ARBA00022475"/>
    </source>
</evidence>
<dbReference type="Pfam" id="PF00359">
    <property type="entry name" value="PTS_EIIA_2"/>
    <property type="match status" value="1"/>
</dbReference>
<dbReference type="InterPro" id="IPR004715">
    <property type="entry name" value="PTS_IIA_fruc"/>
</dbReference>
<keyword evidence="6" id="KW-0808">Transferase</keyword>
<evidence type="ECO:0000313" key="17">
    <source>
        <dbReference type="EMBL" id="ANH39035.1"/>
    </source>
</evidence>
<evidence type="ECO:0000259" key="14">
    <source>
        <dbReference type="PROSITE" id="PS51094"/>
    </source>
</evidence>
<dbReference type="Pfam" id="PF02302">
    <property type="entry name" value="PTS_IIB"/>
    <property type="match status" value="1"/>
</dbReference>
<dbReference type="GO" id="GO:0005886">
    <property type="term" value="C:plasma membrane"/>
    <property type="evidence" value="ECO:0007669"/>
    <property type="project" value="UniProtKB-SubCell"/>
</dbReference>
<dbReference type="GO" id="GO:0090563">
    <property type="term" value="F:protein-phosphocysteine-sugar phosphotransferase activity"/>
    <property type="evidence" value="ECO:0007669"/>
    <property type="project" value="TreeGrafter"/>
</dbReference>
<dbReference type="CDD" id="cd00211">
    <property type="entry name" value="PTS_IIA_fru"/>
    <property type="match status" value="1"/>
</dbReference>
<dbReference type="RefSeq" id="WP_068110383.1">
    <property type="nucleotide sequence ID" value="NZ_CP015079.1"/>
</dbReference>
<feature type="domain" description="PTS EIIB type-2" evidence="15">
    <location>
        <begin position="177"/>
        <end position="272"/>
    </location>
</feature>
<evidence type="ECO:0000256" key="13">
    <source>
        <dbReference type="SAM" id="Phobius"/>
    </source>
</evidence>
<feature type="transmembrane region" description="Helical" evidence="13">
    <location>
        <begin position="415"/>
        <end position="445"/>
    </location>
</feature>
<dbReference type="InterPro" id="IPR003501">
    <property type="entry name" value="PTS_EIIB_2/3"/>
</dbReference>
<evidence type="ECO:0000256" key="11">
    <source>
        <dbReference type="ARBA" id="ARBA00023136"/>
    </source>
</evidence>
<dbReference type="Gene3D" id="3.40.50.2300">
    <property type="match status" value="1"/>
</dbReference>
<keyword evidence="2" id="KW-0813">Transport</keyword>
<feature type="transmembrane region" description="Helical" evidence="13">
    <location>
        <begin position="374"/>
        <end position="403"/>
    </location>
</feature>
<keyword evidence="3" id="KW-1003">Cell membrane</keyword>
<dbReference type="NCBIfam" id="TIGR00829">
    <property type="entry name" value="FRU"/>
    <property type="match status" value="1"/>
</dbReference>
<keyword evidence="4" id="KW-0597">Phosphoprotein</keyword>
<feature type="transmembrane region" description="Helical" evidence="13">
    <location>
        <begin position="585"/>
        <end position="603"/>
    </location>
</feature>
<feature type="compositionally biased region" description="Gly residues" evidence="12">
    <location>
        <begin position="286"/>
        <end position="300"/>
    </location>
</feature>